<dbReference type="AlphaFoldDB" id="A0A0C2M152"/>
<dbReference type="EMBL" id="JWZT01005451">
    <property type="protein sequence ID" value="KII60760.1"/>
    <property type="molecule type" value="Genomic_DNA"/>
</dbReference>
<dbReference type="Gene3D" id="1.25.40.850">
    <property type="match status" value="1"/>
</dbReference>
<evidence type="ECO:0000313" key="2">
    <source>
        <dbReference type="EMBL" id="KII60760.1"/>
    </source>
</evidence>
<protein>
    <submittedName>
        <fullName evidence="2">Vacuolar protein sorting-associated protein 33B</fullName>
    </submittedName>
</protein>
<evidence type="ECO:0000256" key="1">
    <source>
        <dbReference type="ARBA" id="ARBA00009884"/>
    </source>
</evidence>
<dbReference type="GO" id="GO:0016192">
    <property type="term" value="P:vesicle-mediated transport"/>
    <property type="evidence" value="ECO:0007669"/>
    <property type="project" value="InterPro"/>
</dbReference>
<name>A0A0C2M152_THEKT</name>
<proteinExistence type="inferred from homology"/>
<dbReference type="InterPro" id="IPR036045">
    <property type="entry name" value="Sec1-like_sf"/>
</dbReference>
<evidence type="ECO:0000313" key="3">
    <source>
        <dbReference type="Proteomes" id="UP000031668"/>
    </source>
</evidence>
<dbReference type="InterPro" id="IPR001619">
    <property type="entry name" value="Sec1-like"/>
</dbReference>
<accession>A0A0C2M152</accession>
<dbReference type="SUPFAM" id="SSF56815">
    <property type="entry name" value="Sec1/munc18-like (SM) proteins"/>
    <property type="match status" value="1"/>
</dbReference>
<comment type="caution">
    <text evidence="2">The sequence shown here is derived from an EMBL/GenBank/DDBJ whole genome shotgun (WGS) entry which is preliminary data.</text>
</comment>
<comment type="similarity">
    <text evidence="1">Belongs to the STXBP/unc-18/SEC1 family.</text>
</comment>
<organism evidence="2 3">
    <name type="scientific">Thelohanellus kitauei</name>
    <name type="common">Myxosporean</name>
    <dbReference type="NCBI Taxonomy" id="669202"/>
    <lineage>
        <taxon>Eukaryota</taxon>
        <taxon>Metazoa</taxon>
        <taxon>Cnidaria</taxon>
        <taxon>Myxozoa</taxon>
        <taxon>Myxosporea</taxon>
        <taxon>Bivalvulida</taxon>
        <taxon>Platysporina</taxon>
        <taxon>Myxobolidae</taxon>
        <taxon>Thelohanellus</taxon>
    </lineage>
</organism>
<dbReference type="InterPro" id="IPR043155">
    <property type="entry name" value="VPS33_dom3b"/>
</dbReference>
<sequence>MLRTSIKDFSWKTVGQFLLGLRNCEFSDDINKSIEWQIVKQSDILSTLKLLCLWNCTRSGGSFLLSDKATKLQKSYRDMFLQSYGFEHLSTFYNLERSGFFTNFNPEEKNFKNAIPKTPPKNGPDISDVFSGMYRPFSSTLIEKIISNNFPKVDCSKFFASGIQSTVFGPDDKITEYAKNVTAVLYLGGLSEDLIQKIQLIIILLTTSVINGSDIMQMHTETI</sequence>
<dbReference type="Proteomes" id="UP000031668">
    <property type="component" value="Unassembled WGS sequence"/>
</dbReference>
<dbReference type="Pfam" id="PF00995">
    <property type="entry name" value="Sec1"/>
    <property type="match status" value="1"/>
</dbReference>
<dbReference type="OrthoDB" id="10262287at2759"/>
<reference evidence="2 3" key="1">
    <citation type="journal article" date="2014" name="Genome Biol. Evol.">
        <title>The genome of the myxosporean Thelohanellus kitauei shows adaptations to nutrient acquisition within its fish host.</title>
        <authorList>
            <person name="Yang Y."/>
            <person name="Xiong J."/>
            <person name="Zhou Z."/>
            <person name="Huo F."/>
            <person name="Miao W."/>
            <person name="Ran C."/>
            <person name="Liu Y."/>
            <person name="Zhang J."/>
            <person name="Feng J."/>
            <person name="Wang M."/>
            <person name="Wang M."/>
            <person name="Wang L."/>
            <person name="Yao B."/>
        </authorList>
    </citation>
    <scope>NUCLEOTIDE SEQUENCE [LARGE SCALE GENOMIC DNA]</scope>
    <source>
        <strain evidence="2">Wuqing</strain>
    </source>
</reference>
<gene>
    <name evidence="2" type="ORF">RF11_03997</name>
</gene>
<keyword evidence="3" id="KW-1185">Reference proteome</keyword>